<keyword evidence="4" id="KW-1185">Reference proteome</keyword>
<dbReference type="RefSeq" id="WP_380051834.1">
    <property type="nucleotide sequence ID" value="NZ_JBHLTC010000032.1"/>
</dbReference>
<dbReference type="Gene3D" id="2.120.10.10">
    <property type="match status" value="1"/>
</dbReference>
<evidence type="ECO:0000256" key="2">
    <source>
        <dbReference type="SAM" id="Phobius"/>
    </source>
</evidence>
<keyword evidence="2" id="KW-1133">Transmembrane helix</keyword>
<feature type="compositionally biased region" description="Polar residues" evidence="1">
    <location>
        <begin position="380"/>
        <end position="400"/>
    </location>
</feature>
<feature type="region of interest" description="Disordered" evidence="1">
    <location>
        <begin position="62"/>
        <end position="85"/>
    </location>
</feature>
<reference evidence="3 4" key="1">
    <citation type="submission" date="2024-09" db="EMBL/GenBank/DDBJ databases">
        <authorList>
            <person name="Sun Q."/>
            <person name="Mori K."/>
        </authorList>
    </citation>
    <scope>NUCLEOTIDE SEQUENCE [LARGE SCALE GENOMIC DNA]</scope>
    <source>
        <strain evidence="3 4">CGMCC 1.15906</strain>
    </source>
</reference>
<accession>A0ABV6QRQ2</accession>
<keyword evidence="2" id="KW-0472">Membrane</keyword>
<dbReference type="SUPFAM" id="SSF110296">
    <property type="entry name" value="Oligoxyloglucan reducing end-specific cellobiohydrolase"/>
    <property type="match status" value="1"/>
</dbReference>
<dbReference type="EMBL" id="JBHLTC010000032">
    <property type="protein sequence ID" value="MFC0627315.1"/>
    <property type="molecule type" value="Genomic_DNA"/>
</dbReference>
<evidence type="ECO:0000313" key="4">
    <source>
        <dbReference type="Proteomes" id="UP001589890"/>
    </source>
</evidence>
<gene>
    <name evidence="3" type="ORF">ACFFGN_24790</name>
</gene>
<name>A0ABV6QRQ2_9ACTN</name>
<evidence type="ECO:0000313" key="3">
    <source>
        <dbReference type="EMBL" id="MFC0627315.1"/>
    </source>
</evidence>
<dbReference type="CDD" id="cd15482">
    <property type="entry name" value="Sialidase_non-viral"/>
    <property type="match status" value="1"/>
</dbReference>
<feature type="compositionally biased region" description="Polar residues" evidence="1">
    <location>
        <begin position="67"/>
        <end position="79"/>
    </location>
</feature>
<organism evidence="3 4">
    <name type="scientific">Kribbella deserti</name>
    <dbReference type="NCBI Taxonomy" id="1926257"/>
    <lineage>
        <taxon>Bacteria</taxon>
        <taxon>Bacillati</taxon>
        <taxon>Actinomycetota</taxon>
        <taxon>Actinomycetes</taxon>
        <taxon>Propionibacteriales</taxon>
        <taxon>Kribbellaceae</taxon>
        <taxon>Kribbella</taxon>
    </lineage>
</organism>
<feature type="transmembrane region" description="Helical" evidence="2">
    <location>
        <begin position="36"/>
        <end position="55"/>
    </location>
</feature>
<proteinExistence type="predicted"/>
<evidence type="ECO:0000256" key="1">
    <source>
        <dbReference type="SAM" id="MobiDB-lite"/>
    </source>
</evidence>
<keyword evidence="2" id="KW-0812">Transmembrane</keyword>
<protein>
    <submittedName>
        <fullName evidence="3">WD40/YVTN/BNR-like repeat-containing protein</fullName>
    </submittedName>
</protein>
<feature type="region of interest" description="Disordered" evidence="1">
    <location>
        <begin position="379"/>
        <end position="400"/>
    </location>
</feature>
<comment type="caution">
    <text evidence="3">The sequence shown here is derived from an EMBL/GenBank/DDBJ whole genome shotgun (WGS) entry which is preliminary data.</text>
</comment>
<sequence>MSELKDLAWSVQEQVEPAPFDAIQRKGTKRRHRKQLLAAAGVGAATAVAILAVLLPTELRRSESPPVATQPNTSATAQPGPSREGEALIKSADATLDRFHYGTSASWMAGWSDCEPQPCRWAARLHRDGVSVATSVRNFAFTPVQYGDEVHAIALPQNKASGDPLMASLTNLGYQERPLRNVAATSTFGSGEVLIGAGELRVLNVANATLRPLRLPFNEVAHSPVQGPNNRWWIVSQAAGASTSTPWHISWTDDGGKSWKRHAVTDGHRPSRVAVSHDGQTVIATSWKDGATVEAIGSMVLSSDGGKTWRKVTGHPFARLAGPVAFGGGTGVIVGQGGELNAPPTAYRINSNGTAVKTDGWPQLRDDLAGDGKLLYGKSGPTSVAVSNNRGKDWQTVTPR</sequence>
<dbReference type="Proteomes" id="UP001589890">
    <property type="component" value="Unassembled WGS sequence"/>
</dbReference>